<sequence length="234" mass="25843">MNIKRSVSVILAAFCLTAGANIFTANAATVSPEGIAASENVGASKDDQIKDLKAQLADLENRYYYLQKEMADMETNYQHRLSMMEGDLMAAENKYSAARAEADEMETNLNKHIKSLQEENTALSSANSSLSKENSTLKTNNTNLTKENSTLKTNNTSLTTQVDNLKKTVSEYKAQSEAANYKYEAFLNDIQRLDANGDNKIDATDASMLLSIYAYNSTNKTPVTTISDYYKKTS</sequence>
<evidence type="ECO:0000313" key="3">
    <source>
        <dbReference type="EMBL" id="PWJ12702.1"/>
    </source>
</evidence>
<evidence type="ECO:0000256" key="1">
    <source>
        <dbReference type="SAM" id="MobiDB-lite"/>
    </source>
</evidence>
<accession>A0A315Y0Q5</accession>
<feature type="chain" id="PRO_5016333827" evidence="2">
    <location>
        <begin position="28"/>
        <end position="234"/>
    </location>
</feature>
<dbReference type="InterPro" id="IPR036439">
    <property type="entry name" value="Dockerin_dom_sf"/>
</dbReference>
<feature type="region of interest" description="Disordered" evidence="1">
    <location>
        <begin position="119"/>
        <end position="148"/>
    </location>
</feature>
<dbReference type="RefSeq" id="WP_109726550.1">
    <property type="nucleotide sequence ID" value="NZ_QGDI01000006.1"/>
</dbReference>
<dbReference type="Proteomes" id="UP000245720">
    <property type="component" value="Unassembled WGS sequence"/>
</dbReference>
<evidence type="ECO:0000313" key="4">
    <source>
        <dbReference type="Proteomes" id="UP000245720"/>
    </source>
</evidence>
<proteinExistence type="predicted"/>
<protein>
    <submittedName>
        <fullName evidence="3">Uncharacterized protein</fullName>
    </submittedName>
</protein>
<organism evidence="3 4">
    <name type="scientific">Ruminococcus flavefaciens</name>
    <dbReference type="NCBI Taxonomy" id="1265"/>
    <lineage>
        <taxon>Bacteria</taxon>
        <taxon>Bacillati</taxon>
        <taxon>Bacillota</taxon>
        <taxon>Clostridia</taxon>
        <taxon>Eubacteriales</taxon>
        <taxon>Oscillospiraceae</taxon>
        <taxon>Ruminococcus</taxon>
    </lineage>
</organism>
<keyword evidence="2" id="KW-0732">Signal</keyword>
<evidence type="ECO:0000256" key="2">
    <source>
        <dbReference type="SAM" id="SignalP"/>
    </source>
</evidence>
<dbReference type="GO" id="GO:0000272">
    <property type="term" value="P:polysaccharide catabolic process"/>
    <property type="evidence" value="ECO:0007669"/>
    <property type="project" value="InterPro"/>
</dbReference>
<gene>
    <name evidence="3" type="ORF">IE37_01787</name>
</gene>
<dbReference type="EMBL" id="QGDI01000006">
    <property type="protein sequence ID" value="PWJ12702.1"/>
    <property type="molecule type" value="Genomic_DNA"/>
</dbReference>
<dbReference type="Gene3D" id="6.10.250.3110">
    <property type="match status" value="1"/>
</dbReference>
<feature type="signal peptide" evidence="2">
    <location>
        <begin position="1"/>
        <end position="27"/>
    </location>
</feature>
<dbReference type="OrthoDB" id="10013278at2"/>
<dbReference type="AlphaFoldDB" id="A0A315Y0Q5"/>
<comment type="caution">
    <text evidence="3">The sequence shown here is derived from an EMBL/GenBank/DDBJ whole genome shotgun (WGS) entry which is preliminary data.</text>
</comment>
<reference evidence="3 4" key="1">
    <citation type="submission" date="2018-05" db="EMBL/GenBank/DDBJ databases">
        <title>The Hungate 1000. A catalogue of reference genomes from the rumen microbiome.</title>
        <authorList>
            <person name="Kelly W."/>
        </authorList>
    </citation>
    <scope>NUCLEOTIDE SEQUENCE [LARGE SCALE GENOMIC DNA]</scope>
    <source>
        <strain evidence="3 4">SAb67</strain>
    </source>
</reference>
<name>A0A315Y0Q5_RUMFL</name>
<dbReference type="Gene3D" id="1.10.1330.10">
    <property type="entry name" value="Dockerin domain"/>
    <property type="match status" value="1"/>
</dbReference>